<keyword evidence="11" id="KW-0966">Cell projection</keyword>
<evidence type="ECO:0000256" key="5">
    <source>
        <dbReference type="RuleBase" id="RU362116"/>
    </source>
</evidence>
<comment type="caution">
    <text evidence="11">The sequence shown here is derived from an EMBL/GenBank/DDBJ whole genome shotgun (WGS) entry which is preliminary data.</text>
</comment>
<evidence type="ECO:0000256" key="2">
    <source>
        <dbReference type="ARBA" id="ARBA00009677"/>
    </source>
</evidence>
<dbReference type="InterPro" id="IPR020013">
    <property type="entry name" value="Flagellar_FlgE/F/G"/>
</dbReference>
<keyword evidence="4 5" id="KW-0975">Bacterial flagellum</keyword>
<dbReference type="Proteomes" id="UP000776276">
    <property type="component" value="Unassembled WGS sequence"/>
</dbReference>
<feature type="compositionally biased region" description="Polar residues" evidence="6">
    <location>
        <begin position="267"/>
        <end position="281"/>
    </location>
</feature>
<evidence type="ECO:0000256" key="6">
    <source>
        <dbReference type="SAM" id="MobiDB-lite"/>
    </source>
</evidence>
<feature type="domain" description="Flagellar hook protein FlgE/F/G-like D1" evidence="10">
    <location>
        <begin position="85"/>
        <end position="130"/>
    </location>
</feature>
<proteinExistence type="inferred from homology"/>
<feature type="domain" description="Flagellar hook protein FlgE D2" evidence="9">
    <location>
        <begin position="199"/>
        <end position="310"/>
    </location>
</feature>
<dbReference type="Pfam" id="PF06429">
    <property type="entry name" value="Flg_bbr_C"/>
    <property type="match status" value="1"/>
</dbReference>
<evidence type="ECO:0000256" key="3">
    <source>
        <dbReference type="ARBA" id="ARBA00019015"/>
    </source>
</evidence>
<dbReference type="InterPro" id="IPR001444">
    <property type="entry name" value="Flag_bb_rod_N"/>
</dbReference>
<evidence type="ECO:0000259" key="7">
    <source>
        <dbReference type="Pfam" id="PF00460"/>
    </source>
</evidence>
<protein>
    <recommendedName>
        <fullName evidence="3 5">Flagellar hook protein FlgE</fullName>
    </recommendedName>
</protein>
<keyword evidence="12" id="KW-1185">Reference proteome</keyword>
<keyword evidence="11" id="KW-0969">Cilium</keyword>
<name>A0ABS6BK47_9SPHN</name>
<dbReference type="InterPro" id="IPR053967">
    <property type="entry name" value="LlgE_F_G-like_D1"/>
</dbReference>
<evidence type="ECO:0000313" key="11">
    <source>
        <dbReference type="EMBL" id="MBU3078650.1"/>
    </source>
</evidence>
<organism evidence="11 12">
    <name type="scientific">Sphingomonas quercus</name>
    <dbReference type="NCBI Taxonomy" id="2842451"/>
    <lineage>
        <taxon>Bacteria</taxon>
        <taxon>Pseudomonadati</taxon>
        <taxon>Pseudomonadota</taxon>
        <taxon>Alphaproteobacteria</taxon>
        <taxon>Sphingomonadales</taxon>
        <taxon>Sphingomonadaceae</taxon>
        <taxon>Sphingomonas</taxon>
    </lineage>
</organism>
<reference evidence="11 12" key="1">
    <citation type="submission" date="2021-06" db="EMBL/GenBank/DDBJ databases">
        <title>Sphingomonas sp. XMGL2, whole genome shotgun sequencing project.</title>
        <authorList>
            <person name="Zhao G."/>
            <person name="Shen L."/>
        </authorList>
    </citation>
    <scope>NUCLEOTIDE SEQUENCE [LARGE SCALE GENOMIC DNA]</scope>
    <source>
        <strain evidence="11 12">XMGL2</strain>
    </source>
</reference>
<dbReference type="EMBL" id="JAHKRT010000006">
    <property type="protein sequence ID" value="MBU3078650.1"/>
    <property type="molecule type" value="Genomic_DNA"/>
</dbReference>
<evidence type="ECO:0000313" key="12">
    <source>
        <dbReference type="Proteomes" id="UP000776276"/>
    </source>
</evidence>
<dbReference type="PANTHER" id="PTHR30435:SF1">
    <property type="entry name" value="FLAGELLAR HOOK PROTEIN FLGE"/>
    <property type="match status" value="1"/>
</dbReference>
<dbReference type="Pfam" id="PF00460">
    <property type="entry name" value="Flg_bb_rod"/>
    <property type="match status" value="1"/>
</dbReference>
<dbReference type="InterPro" id="IPR010930">
    <property type="entry name" value="Flg_bb/hook_C_dom"/>
</dbReference>
<gene>
    <name evidence="11" type="ORF">KOF26_12310</name>
</gene>
<dbReference type="Pfam" id="PF22692">
    <property type="entry name" value="LlgE_F_G_D1"/>
    <property type="match status" value="1"/>
</dbReference>
<comment type="similarity">
    <text evidence="2 5">Belongs to the flagella basal body rod proteins family.</text>
</comment>
<sequence>MSLYSAMYAGVSGLNSEAAAMATVADNITNVNTIGYKSAQANFSTMVAGGTTSSTYVAGGVKVSPQSLISKAGSFQAGTSNTDMAIDGNGFFIVRSGTAADSQVAYTRAGNFSRDQEGNLKNAAGYYLQGWPLDDSGNFANNGDLNALQPVNPYKVSGAAQPTTKFNVSLNLESDADVSPGAAGYAAGDMATNTVPPQFSRPFTLYDAQGNAHQVTMGFIKSDVNTWKVEVYANPATDVTQANGLLASGEVKFNGDGTLNASTMPATATPSWTNGAGSQPISLGLGTPGNRDGLTTSSEPSNLRSSTVDGGSPSAVASVSISDDGVVSAVFEDGTMRAVYQLPIATFNNPDGLKAMGGNAYQVSANSGTAIINAAATQGSGKIAAGQLEGSTADLGKEFTNMILFQRAYSASSKIITTVDDMLQELSNMKR</sequence>
<feature type="domain" description="Flagellar basal body rod protein N-terminal" evidence="7">
    <location>
        <begin position="7"/>
        <end position="37"/>
    </location>
</feature>
<comment type="subcellular location">
    <subcellularLocation>
        <location evidence="1 5">Bacterial flagellum basal body</location>
    </subcellularLocation>
</comment>
<evidence type="ECO:0000259" key="9">
    <source>
        <dbReference type="Pfam" id="PF07559"/>
    </source>
</evidence>
<accession>A0ABS6BK47</accession>
<dbReference type="RefSeq" id="WP_216325231.1">
    <property type="nucleotide sequence ID" value="NZ_JAHKRT010000006.1"/>
</dbReference>
<evidence type="ECO:0000259" key="10">
    <source>
        <dbReference type="Pfam" id="PF22692"/>
    </source>
</evidence>
<feature type="region of interest" description="Disordered" evidence="6">
    <location>
        <begin position="267"/>
        <end position="315"/>
    </location>
</feature>
<comment type="function">
    <text evidence="5">A flexible structure which links the flagellar filament to the drive apparatus in the basal body.</text>
</comment>
<dbReference type="PANTHER" id="PTHR30435">
    <property type="entry name" value="FLAGELLAR PROTEIN"/>
    <property type="match status" value="1"/>
</dbReference>
<evidence type="ECO:0000259" key="8">
    <source>
        <dbReference type="Pfam" id="PF06429"/>
    </source>
</evidence>
<feature type="domain" description="Flagellar basal-body/hook protein C-terminal" evidence="8">
    <location>
        <begin position="385"/>
        <end position="429"/>
    </location>
</feature>
<feature type="compositionally biased region" description="Polar residues" evidence="6">
    <location>
        <begin position="293"/>
        <end position="315"/>
    </location>
</feature>
<dbReference type="Pfam" id="PF07559">
    <property type="entry name" value="FlgE_D2"/>
    <property type="match status" value="1"/>
</dbReference>
<evidence type="ECO:0000256" key="1">
    <source>
        <dbReference type="ARBA" id="ARBA00004117"/>
    </source>
</evidence>
<evidence type="ECO:0000256" key="4">
    <source>
        <dbReference type="ARBA" id="ARBA00023143"/>
    </source>
</evidence>
<dbReference type="InterPro" id="IPR011491">
    <property type="entry name" value="FlgE_D2"/>
</dbReference>
<keyword evidence="11" id="KW-0282">Flagellum</keyword>
<dbReference type="NCBIfam" id="TIGR03506">
    <property type="entry name" value="FlgEFG_subfam"/>
    <property type="match status" value="1"/>
</dbReference>